<gene>
    <name evidence="1" type="ORF">BLA29_006149</name>
</gene>
<reference evidence="1 2" key="1">
    <citation type="submission" date="2017-03" db="EMBL/GenBank/DDBJ databases">
        <title>Genome Survey of Euroglyphus maynei.</title>
        <authorList>
            <person name="Arlian L.G."/>
            <person name="Morgan M.S."/>
            <person name="Rider S.D."/>
        </authorList>
    </citation>
    <scope>NUCLEOTIDE SEQUENCE [LARGE SCALE GENOMIC DNA]</scope>
    <source>
        <strain evidence="1">Arlian Lab</strain>
        <tissue evidence="1">Whole body</tissue>
    </source>
</reference>
<dbReference type="Proteomes" id="UP000194236">
    <property type="component" value="Unassembled WGS sequence"/>
</dbReference>
<accession>A0A1Y3BBR7</accession>
<protein>
    <submittedName>
        <fullName evidence="1">Uncharacterized protein</fullName>
    </submittedName>
</protein>
<organism evidence="1 2">
    <name type="scientific">Euroglyphus maynei</name>
    <name type="common">Mayne's house dust mite</name>
    <dbReference type="NCBI Taxonomy" id="6958"/>
    <lineage>
        <taxon>Eukaryota</taxon>
        <taxon>Metazoa</taxon>
        <taxon>Ecdysozoa</taxon>
        <taxon>Arthropoda</taxon>
        <taxon>Chelicerata</taxon>
        <taxon>Arachnida</taxon>
        <taxon>Acari</taxon>
        <taxon>Acariformes</taxon>
        <taxon>Sarcoptiformes</taxon>
        <taxon>Astigmata</taxon>
        <taxon>Psoroptidia</taxon>
        <taxon>Analgoidea</taxon>
        <taxon>Pyroglyphidae</taxon>
        <taxon>Pyroglyphinae</taxon>
        <taxon>Euroglyphus</taxon>
    </lineage>
</organism>
<evidence type="ECO:0000313" key="2">
    <source>
        <dbReference type="Proteomes" id="UP000194236"/>
    </source>
</evidence>
<dbReference type="OrthoDB" id="6516035at2759"/>
<feature type="non-terminal residue" evidence="1">
    <location>
        <position position="60"/>
    </location>
</feature>
<sequence>MKRPYLSNDHRNNFRWIDTVISLNGICNIADICQGDQYDNDLQRIHIVIGGRIIDKERLY</sequence>
<keyword evidence="2" id="KW-1185">Reference proteome</keyword>
<evidence type="ECO:0000313" key="1">
    <source>
        <dbReference type="EMBL" id="OTF78331.1"/>
    </source>
</evidence>
<dbReference type="EMBL" id="MUJZ01028397">
    <property type="protein sequence ID" value="OTF78331.1"/>
    <property type="molecule type" value="Genomic_DNA"/>
</dbReference>
<proteinExistence type="predicted"/>
<name>A0A1Y3BBR7_EURMA</name>
<dbReference type="AlphaFoldDB" id="A0A1Y3BBR7"/>
<comment type="caution">
    <text evidence="1">The sequence shown here is derived from an EMBL/GenBank/DDBJ whole genome shotgun (WGS) entry which is preliminary data.</text>
</comment>